<dbReference type="PANTHER" id="PTHR21327:SF18">
    <property type="entry name" value="3,4-DIHYDROXY-2-BUTANONE 4-PHOSPHATE SYNTHASE"/>
    <property type="match status" value="1"/>
</dbReference>
<dbReference type="Gene3D" id="3.40.50.10990">
    <property type="entry name" value="GTP cyclohydrolase II"/>
    <property type="match status" value="1"/>
</dbReference>
<sequence length="378" mass="40384">MHVFPPTTPAALSVTATGDPLALRTAERVARMVSDLRLGLPVVLLGEPAAALILPVETLSPERFAALGSGGELVLTARRADALRHRPHEGEVALIPVPAGARLDWIQALADPSRQMPASAAVPQAPQHAPAPLHRAAIRLVKAAELLPAVLVVTGPDVVETALRNDLGILAADDVLNQILLPRDPRPVSDARVPMLAARNGRLHVFRAPDGGPEHYAVEVGTPDRNQPVLVRLHSACFTGDVLGSLKCDCGPQLQAALRAMEANGTGVLLYLNQEGRGIGLANKMRAYSLQDQGLDTVEANHRLGFEDDERDFRTGAALLRQMGIGRVRLMTNNPAKIARLDSEGIEVVDRVALKVGRGPENTRYLDTKARKSGHLLA</sequence>
<feature type="binding site" evidence="11">
    <location>
        <position position="250"/>
    </location>
    <ligand>
        <name>Zn(2+)</name>
        <dbReference type="ChEBI" id="CHEBI:29105"/>
        <note>catalytic</note>
    </ligand>
</feature>
<comment type="similarity">
    <text evidence="11">Belongs to the GTP cyclohydrolase II family.</text>
</comment>
<keyword evidence="6 11" id="KW-0378">Hydrolase</keyword>
<accession>A0A5C4R810</accession>
<feature type="binding site" evidence="11">
    <location>
        <position position="297"/>
    </location>
    <ligand>
        <name>GTP</name>
        <dbReference type="ChEBI" id="CHEBI:37565"/>
    </ligand>
</feature>
<gene>
    <name evidence="11 13" type="primary">ribA</name>
    <name evidence="13" type="ORF">FHD67_07455</name>
</gene>
<dbReference type="AlphaFoldDB" id="A0A5C4R810"/>
<dbReference type="FunFam" id="3.40.50.10990:FF:000001">
    <property type="entry name" value="Riboflavin biosynthesis protein RibBA"/>
    <property type="match status" value="1"/>
</dbReference>
<evidence type="ECO:0000313" key="13">
    <source>
        <dbReference type="EMBL" id="TNH39821.1"/>
    </source>
</evidence>
<evidence type="ECO:0000256" key="9">
    <source>
        <dbReference type="ARBA" id="ARBA00043932"/>
    </source>
</evidence>
<dbReference type="GO" id="GO:0003935">
    <property type="term" value="F:GTP cyclohydrolase II activity"/>
    <property type="evidence" value="ECO:0007669"/>
    <property type="project" value="UniProtKB-UniRule"/>
</dbReference>
<evidence type="ECO:0000256" key="5">
    <source>
        <dbReference type="ARBA" id="ARBA00022741"/>
    </source>
</evidence>
<feature type="active site" description="Nucleophile" evidence="11">
    <location>
        <position position="311"/>
    </location>
</feature>
<feature type="domain" description="GTP cyclohydrolase II" evidence="12">
    <location>
        <begin position="191"/>
        <end position="352"/>
    </location>
</feature>
<dbReference type="EMBL" id="VDDC01000012">
    <property type="protein sequence ID" value="TNH39821.1"/>
    <property type="molecule type" value="Genomic_DNA"/>
</dbReference>
<comment type="cofactor">
    <cofactor evidence="11">
        <name>Zn(2+)</name>
        <dbReference type="ChEBI" id="CHEBI:29105"/>
    </cofactor>
    <text evidence="11">Binds 1 zinc ion per subunit.</text>
</comment>
<dbReference type="InterPro" id="IPR032677">
    <property type="entry name" value="GTP_cyclohydro_II"/>
</dbReference>
<reference evidence="13 14" key="1">
    <citation type="submission" date="2019-06" db="EMBL/GenBank/DDBJ databases">
        <authorList>
            <person name="Li J."/>
        </authorList>
    </citation>
    <scope>NUCLEOTIDE SEQUENCE [LARGE SCALE GENOMIC DNA]</scope>
    <source>
        <strain evidence="13 14">CGMCC 1.8012</strain>
    </source>
</reference>
<dbReference type="GO" id="GO:0008270">
    <property type="term" value="F:zinc ion binding"/>
    <property type="evidence" value="ECO:0007669"/>
    <property type="project" value="UniProtKB-UniRule"/>
</dbReference>
<keyword evidence="4 11" id="KW-0479">Metal-binding</keyword>
<evidence type="ECO:0000259" key="12">
    <source>
        <dbReference type="Pfam" id="PF00925"/>
    </source>
</evidence>
<name>A0A5C4R810_9RHOB</name>
<keyword evidence="7 11" id="KW-0862">Zinc</keyword>
<dbReference type="RefSeq" id="WP_139598337.1">
    <property type="nucleotide sequence ID" value="NZ_VDDC01000012.1"/>
</dbReference>
<dbReference type="NCBIfam" id="NF001591">
    <property type="entry name" value="PRK00393.1"/>
    <property type="match status" value="1"/>
</dbReference>
<evidence type="ECO:0000256" key="3">
    <source>
        <dbReference type="ARBA" id="ARBA00022619"/>
    </source>
</evidence>
<feature type="binding site" evidence="11">
    <location>
        <begin position="232"/>
        <end position="236"/>
    </location>
    <ligand>
        <name>GTP</name>
        <dbReference type="ChEBI" id="CHEBI:37565"/>
    </ligand>
</feature>
<feature type="binding site" evidence="11">
    <location>
        <position position="237"/>
    </location>
    <ligand>
        <name>Zn(2+)</name>
        <dbReference type="ChEBI" id="CHEBI:29105"/>
        <note>catalytic</note>
    </ligand>
</feature>
<dbReference type="EC" id="3.5.4.25" evidence="11"/>
<evidence type="ECO:0000256" key="11">
    <source>
        <dbReference type="HAMAP-Rule" id="MF_00179"/>
    </source>
</evidence>
<dbReference type="CDD" id="cd00641">
    <property type="entry name" value="GTP_cyclohydro2"/>
    <property type="match status" value="1"/>
</dbReference>
<keyword evidence="14" id="KW-1185">Reference proteome</keyword>
<feature type="binding site" evidence="11">
    <location>
        <position position="253"/>
    </location>
    <ligand>
        <name>GTP</name>
        <dbReference type="ChEBI" id="CHEBI:37565"/>
    </ligand>
</feature>
<dbReference type="PANTHER" id="PTHR21327">
    <property type="entry name" value="GTP CYCLOHYDROLASE II-RELATED"/>
    <property type="match status" value="1"/>
</dbReference>
<dbReference type="GO" id="GO:0009231">
    <property type="term" value="P:riboflavin biosynthetic process"/>
    <property type="evidence" value="ECO:0007669"/>
    <property type="project" value="UniProtKB-UniRule"/>
</dbReference>
<evidence type="ECO:0000256" key="6">
    <source>
        <dbReference type="ARBA" id="ARBA00022801"/>
    </source>
</evidence>
<feature type="binding site" evidence="11">
    <location>
        <begin position="275"/>
        <end position="277"/>
    </location>
    <ligand>
        <name>GTP</name>
        <dbReference type="ChEBI" id="CHEBI:37565"/>
    </ligand>
</feature>
<comment type="caution">
    <text evidence="13">The sequence shown here is derived from an EMBL/GenBank/DDBJ whole genome shotgun (WGS) entry which is preliminary data.</text>
</comment>
<comment type="catalytic activity">
    <reaction evidence="10 11">
        <text>GTP + 4 H2O = 2,5-diamino-6-hydroxy-4-(5-phosphoribosylamino)-pyrimidine + formate + 2 phosphate + 3 H(+)</text>
        <dbReference type="Rhea" id="RHEA:23704"/>
        <dbReference type="ChEBI" id="CHEBI:15377"/>
        <dbReference type="ChEBI" id="CHEBI:15378"/>
        <dbReference type="ChEBI" id="CHEBI:15740"/>
        <dbReference type="ChEBI" id="CHEBI:37565"/>
        <dbReference type="ChEBI" id="CHEBI:43474"/>
        <dbReference type="ChEBI" id="CHEBI:58614"/>
        <dbReference type="EC" id="3.5.4.25"/>
    </reaction>
</comment>
<evidence type="ECO:0000256" key="4">
    <source>
        <dbReference type="ARBA" id="ARBA00022723"/>
    </source>
</evidence>
<evidence type="ECO:0000256" key="1">
    <source>
        <dbReference type="ARBA" id="ARBA00004853"/>
    </source>
</evidence>
<feature type="binding site" evidence="11">
    <location>
        <position position="332"/>
    </location>
    <ligand>
        <name>GTP</name>
        <dbReference type="ChEBI" id="CHEBI:37565"/>
    </ligand>
</feature>
<dbReference type="Pfam" id="PF00925">
    <property type="entry name" value="GTP_cyclohydro2"/>
    <property type="match status" value="1"/>
</dbReference>
<dbReference type="InterPro" id="IPR036144">
    <property type="entry name" value="RibA-like_sf"/>
</dbReference>
<comment type="pathway">
    <text evidence="1 11">Cofactor biosynthesis; riboflavin biosynthesis; 5-amino-6-(D-ribitylamino)uracil from GTP: step 1/4.</text>
</comment>
<keyword evidence="3 11" id="KW-0686">Riboflavin biosynthesis</keyword>
<feature type="active site" description="Proton acceptor" evidence="11">
    <location>
        <position position="309"/>
    </location>
</feature>
<evidence type="ECO:0000256" key="2">
    <source>
        <dbReference type="ARBA" id="ARBA00005520"/>
    </source>
</evidence>
<dbReference type="GO" id="GO:0005525">
    <property type="term" value="F:GTP binding"/>
    <property type="evidence" value="ECO:0007669"/>
    <property type="project" value="UniProtKB-KW"/>
</dbReference>
<feature type="binding site" evidence="11">
    <location>
        <position position="248"/>
    </location>
    <ligand>
        <name>Zn(2+)</name>
        <dbReference type="ChEBI" id="CHEBI:29105"/>
        <note>catalytic</note>
    </ligand>
</feature>
<proteinExistence type="inferred from homology"/>
<dbReference type="SUPFAM" id="SSF142695">
    <property type="entry name" value="RibA-like"/>
    <property type="match status" value="1"/>
</dbReference>
<keyword evidence="8 11" id="KW-0342">GTP-binding</keyword>
<comment type="similarity">
    <text evidence="2">In the N-terminal section; belongs to the DHBP synthase family.</text>
</comment>
<organism evidence="13 14">
    <name type="scientific">Paracoccus haeundaensis</name>
    <dbReference type="NCBI Taxonomy" id="225362"/>
    <lineage>
        <taxon>Bacteria</taxon>
        <taxon>Pseudomonadati</taxon>
        <taxon>Pseudomonadota</taxon>
        <taxon>Alphaproteobacteria</taxon>
        <taxon>Rhodobacterales</taxon>
        <taxon>Paracoccaceae</taxon>
        <taxon>Paracoccus</taxon>
    </lineage>
</organism>
<dbReference type="UniPathway" id="UPA00275">
    <property type="reaction ID" value="UER00400"/>
</dbReference>
<dbReference type="Proteomes" id="UP000304880">
    <property type="component" value="Unassembled WGS sequence"/>
</dbReference>
<evidence type="ECO:0000256" key="7">
    <source>
        <dbReference type="ARBA" id="ARBA00022833"/>
    </source>
</evidence>
<dbReference type="InterPro" id="IPR000926">
    <property type="entry name" value="RibA"/>
</dbReference>
<keyword evidence="5 11" id="KW-0547">Nucleotide-binding</keyword>
<evidence type="ECO:0000256" key="10">
    <source>
        <dbReference type="ARBA" id="ARBA00049295"/>
    </source>
</evidence>
<feature type="binding site" evidence="11">
    <location>
        <position position="337"/>
    </location>
    <ligand>
        <name>GTP</name>
        <dbReference type="ChEBI" id="CHEBI:37565"/>
    </ligand>
</feature>
<comment type="function">
    <text evidence="9 11">Catalyzes the conversion of GTP to 2,5-diamino-6-ribosylamino-4(3H)-pyrimidinone 5'-phosphate (DARP), formate and pyrophosphate.</text>
</comment>
<evidence type="ECO:0000256" key="8">
    <source>
        <dbReference type="ARBA" id="ARBA00023134"/>
    </source>
</evidence>
<dbReference type="HAMAP" id="MF_00179">
    <property type="entry name" value="RibA"/>
    <property type="match status" value="1"/>
</dbReference>
<protein>
    <recommendedName>
        <fullName evidence="11">GTP cyclohydrolase-2</fullName>
        <ecNumber evidence="11">3.5.4.25</ecNumber>
    </recommendedName>
    <alternativeName>
        <fullName evidence="11">GTP cyclohydrolase II</fullName>
    </alternativeName>
</protein>
<dbReference type="NCBIfam" id="TIGR00505">
    <property type="entry name" value="ribA"/>
    <property type="match status" value="1"/>
</dbReference>
<dbReference type="GO" id="GO:0005829">
    <property type="term" value="C:cytosol"/>
    <property type="evidence" value="ECO:0007669"/>
    <property type="project" value="TreeGrafter"/>
</dbReference>
<evidence type="ECO:0000313" key="14">
    <source>
        <dbReference type="Proteomes" id="UP000304880"/>
    </source>
</evidence>